<protein>
    <submittedName>
        <fullName evidence="5">Transcriptional regulator, AraC family</fullName>
    </submittedName>
</protein>
<evidence type="ECO:0000313" key="5">
    <source>
        <dbReference type="EMBL" id="SIT45736.1"/>
    </source>
</evidence>
<comment type="caution">
    <text evidence="5">The sequence shown here is derived from an EMBL/GenBank/DDBJ whole genome shotgun (WGS) entry which is preliminary data.</text>
</comment>
<dbReference type="GO" id="GO:0043565">
    <property type="term" value="F:sequence-specific DNA binding"/>
    <property type="evidence" value="ECO:0007669"/>
    <property type="project" value="InterPro"/>
</dbReference>
<name>A0A1N7SED1_9BURK</name>
<dbReference type="PROSITE" id="PS01124">
    <property type="entry name" value="HTH_ARAC_FAMILY_2"/>
    <property type="match status" value="1"/>
</dbReference>
<sequence length="93" mass="10454">MREHLDTAIGLDDAAEELATSKRTLTRRLNEVLGKTPVEYIQDLRVERAVHLLKTSKVSVDRIAEQVGYADGVTLRTLLRRRIGKGGRELRAS</sequence>
<dbReference type="Pfam" id="PF12833">
    <property type="entry name" value="HTH_18"/>
    <property type="match status" value="1"/>
</dbReference>
<keyword evidence="3" id="KW-0804">Transcription</keyword>
<gene>
    <name evidence="5" type="ORF">BN2476_470139</name>
</gene>
<dbReference type="InterPro" id="IPR018060">
    <property type="entry name" value="HTH_AraC"/>
</dbReference>
<reference evidence="5" key="1">
    <citation type="submission" date="2016-12" db="EMBL/GenBank/DDBJ databases">
        <authorList>
            <person name="Moulin L."/>
        </authorList>
    </citation>
    <scope>NUCLEOTIDE SEQUENCE [LARGE SCALE GENOMIC DNA]</scope>
    <source>
        <strain evidence="5">STM 7183</strain>
    </source>
</reference>
<dbReference type="Gene3D" id="1.10.10.60">
    <property type="entry name" value="Homeodomain-like"/>
    <property type="match status" value="1"/>
</dbReference>
<evidence type="ECO:0000259" key="4">
    <source>
        <dbReference type="PROSITE" id="PS01124"/>
    </source>
</evidence>
<evidence type="ECO:0000256" key="2">
    <source>
        <dbReference type="ARBA" id="ARBA00023125"/>
    </source>
</evidence>
<organism evidence="5 6">
    <name type="scientific">Paraburkholderia piptadeniae</name>
    <dbReference type="NCBI Taxonomy" id="1701573"/>
    <lineage>
        <taxon>Bacteria</taxon>
        <taxon>Pseudomonadati</taxon>
        <taxon>Pseudomonadota</taxon>
        <taxon>Betaproteobacteria</taxon>
        <taxon>Burkholderiales</taxon>
        <taxon>Burkholderiaceae</taxon>
        <taxon>Paraburkholderia</taxon>
    </lineage>
</organism>
<accession>A0A1N7SED1</accession>
<evidence type="ECO:0000256" key="3">
    <source>
        <dbReference type="ARBA" id="ARBA00023163"/>
    </source>
</evidence>
<keyword evidence="1" id="KW-0805">Transcription regulation</keyword>
<feature type="domain" description="HTH araC/xylS-type" evidence="4">
    <location>
        <begin position="1"/>
        <end position="93"/>
    </location>
</feature>
<dbReference type="SMART" id="SM00342">
    <property type="entry name" value="HTH_ARAC"/>
    <property type="match status" value="1"/>
</dbReference>
<evidence type="ECO:0000313" key="6">
    <source>
        <dbReference type="Proteomes" id="UP000195569"/>
    </source>
</evidence>
<proteinExistence type="predicted"/>
<dbReference type="GO" id="GO:0003700">
    <property type="term" value="F:DNA-binding transcription factor activity"/>
    <property type="evidence" value="ECO:0007669"/>
    <property type="project" value="InterPro"/>
</dbReference>
<dbReference type="PANTHER" id="PTHR43280:SF2">
    <property type="entry name" value="HTH-TYPE TRANSCRIPTIONAL REGULATOR EXSA"/>
    <property type="match status" value="1"/>
</dbReference>
<keyword evidence="2" id="KW-0238">DNA-binding</keyword>
<dbReference type="PANTHER" id="PTHR43280">
    <property type="entry name" value="ARAC-FAMILY TRANSCRIPTIONAL REGULATOR"/>
    <property type="match status" value="1"/>
</dbReference>
<dbReference type="InterPro" id="IPR009057">
    <property type="entry name" value="Homeodomain-like_sf"/>
</dbReference>
<dbReference type="AlphaFoldDB" id="A0A1N7SED1"/>
<dbReference type="Proteomes" id="UP000195569">
    <property type="component" value="Unassembled WGS sequence"/>
</dbReference>
<dbReference type="SUPFAM" id="SSF46689">
    <property type="entry name" value="Homeodomain-like"/>
    <property type="match status" value="1"/>
</dbReference>
<dbReference type="EMBL" id="CYGY02000047">
    <property type="protein sequence ID" value="SIT45736.1"/>
    <property type="molecule type" value="Genomic_DNA"/>
</dbReference>
<evidence type="ECO:0000256" key="1">
    <source>
        <dbReference type="ARBA" id="ARBA00023015"/>
    </source>
</evidence>
<keyword evidence="6" id="KW-1185">Reference proteome</keyword>